<sequence>MIAYRDEKNKVYNESKKVMSIHHNGETYLSMRI</sequence>
<comment type="caution">
    <text evidence="1">The sequence shown here is derived from an EMBL/GenBank/DDBJ whole genome shotgun (WGS) entry which is preliminary data.</text>
</comment>
<dbReference type="Proteomes" id="UP000295709">
    <property type="component" value="Unassembled WGS sequence"/>
</dbReference>
<gene>
    <name evidence="1" type="ORF">BCF50_3523</name>
</gene>
<evidence type="ECO:0000313" key="2">
    <source>
        <dbReference type="Proteomes" id="UP000295709"/>
    </source>
</evidence>
<name>A0ABY2FRW0_9FLAO</name>
<accession>A0ABY2FRW0</accession>
<proteinExistence type="predicted"/>
<reference evidence="1 2" key="1">
    <citation type="submission" date="2019-03" db="EMBL/GenBank/DDBJ databases">
        <title>Genomic Encyclopedia of Archaeal and Bacterial Type Strains, Phase II (KMG-II): from individual species to whole genera.</title>
        <authorList>
            <person name="Goeker M."/>
        </authorList>
    </citation>
    <scope>NUCLEOTIDE SEQUENCE [LARGE SCALE GENOMIC DNA]</scope>
    <source>
        <strain evidence="1 2">DSM 15235</strain>
    </source>
</reference>
<keyword evidence="2" id="KW-1185">Reference proteome</keyword>
<evidence type="ECO:0000313" key="1">
    <source>
        <dbReference type="EMBL" id="TDX90323.1"/>
    </source>
</evidence>
<organism evidence="1 2">
    <name type="scientific">Chryseobacterium daecheongense</name>
    <dbReference type="NCBI Taxonomy" id="192389"/>
    <lineage>
        <taxon>Bacteria</taxon>
        <taxon>Pseudomonadati</taxon>
        <taxon>Bacteroidota</taxon>
        <taxon>Flavobacteriia</taxon>
        <taxon>Flavobacteriales</taxon>
        <taxon>Weeksellaceae</taxon>
        <taxon>Chryseobacterium group</taxon>
        <taxon>Chryseobacterium</taxon>
    </lineage>
</organism>
<dbReference type="EMBL" id="SOQW01000005">
    <property type="protein sequence ID" value="TDX90323.1"/>
    <property type="molecule type" value="Genomic_DNA"/>
</dbReference>
<protein>
    <submittedName>
        <fullName evidence="1">Uncharacterized protein</fullName>
    </submittedName>
</protein>